<feature type="coiled-coil region" evidence="1">
    <location>
        <begin position="342"/>
        <end position="434"/>
    </location>
</feature>
<feature type="region of interest" description="Disordered" evidence="2">
    <location>
        <begin position="13"/>
        <end position="152"/>
    </location>
</feature>
<dbReference type="OrthoDB" id="3045089at2759"/>
<dbReference type="KEGG" id="act:ACLA_005340"/>
<evidence type="ECO:0000259" key="3">
    <source>
        <dbReference type="Pfam" id="PF22893"/>
    </source>
</evidence>
<sequence>MADYDLMSRFNIRIGPSLHDSDLSLSDEEGSSGVQVSPPSDSGSQEYPDPYDEWAHLSYPDEVKPSDSASRPRTANRTRGRNPIHGSPSGSGRRHSPRRYVVQERDLYTRRSRRHHSPESPESPDSAEEFGDPYMQSSQERPLWPSVPQGSNYHHRLSPESSYVYSSSGISPGAFAQSGHRPPSGHHPPSDQLIRLGHHHQAAQPAPYNHPAYGYTPHYQNPHGPHIPPFFLHEHHPGHHIPHAHPSPQGRNDSHNPHQQPIAHQVPPHGPSQYGGHPLSPHELMPYGTGGYYPFREPYTMVPGMVHPSYLNAYPRAPSPSQEESSPPSAPAPSDVAKDEAIARLEKLILEERTERESKEAREAAIKAAIEKEAAETSARLERAAHEKKITEEAAAAARAEAEQKAAEEAAKAKKEAEEAAAAAAAEAAAKATEAANAAAAEAAAKATEAANAAAAEAAAKATEAANAAAAEAVAAATAAASNKAPEKKKPIKFKDSIGRKFSFPFDLCCTWQGMEELIRQAFIHIEGIGPHIVEGNYDLVGPDGEIILPRVWETVIEPDWMITMHMWPIPEKPKTPEPAPTSEGAAASDNPVSTEAATVPDNSEAIVAPDDPKKKSESTVFDSVGKKRSKAPNPGALAFWMAGSQLKNRALKAGKKP</sequence>
<evidence type="ECO:0000313" key="4">
    <source>
        <dbReference type="EMBL" id="EAW11781.1"/>
    </source>
</evidence>
<keyword evidence="5" id="KW-1185">Reference proteome</keyword>
<feature type="region of interest" description="Disordered" evidence="2">
    <location>
        <begin position="313"/>
        <end position="336"/>
    </location>
</feature>
<feature type="compositionally biased region" description="Basic and acidic residues" evidence="2">
    <location>
        <begin position="53"/>
        <end position="65"/>
    </location>
</feature>
<feature type="region of interest" description="Disordered" evidence="2">
    <location>
        <begin position="572"/>
        <end position="637"/>
    </location>
</feature>
<dbReference type="STRING" id="344612.A1CD54"/>
<evidence type="ECO:0000313" key="5">
    <source>
        <dbReference type="Proteomes" id="UP000006701"/>
    </source>
</evidence>
<dbReference type="Pfam" id="PF22893">
    <property type="entry name" value="ULD_2"/>
    <property type="match status" value="1"/>
</dbReference>
<protein>
    <recommendedName>
        <fullName evidence="3">Ubiquitin-like domain-containing protein</fullName>
    </recommendedName>
</protein>
<proteinExistence type="predicted"/>
<gene>
    <name evidence="4" type="ORF">ACLA_005340</name>
</gene>
<feature type="compositionally biased region" description="Low complexity" evidence="2">
    <location>
        <begin position="173"/>
        <end position="182"/>
    </location>
</feature>
<dbReference type="EMBL" id="DS027051">
    <property type="protein sequence ID" value="EAW11781.1"/>
    <property type="molecule type" value="Genomic_DNA"/>
</dbReference>
<dbReference type="PANTHER" id="PTHR47372:SF11">
    <property type="entry name" value="RE19971P"/>
    <property type="match status" value="1"/>
</dbReference>
<dbReference type="VEuPathDB" id="FungiDB:ACLA_005340"/>
<feature type="compositionally biased region" description="Polar residues" evidence="2">
    <location>
        <begin position="34"/>
        <end position="45"/>
    </location>
</feature>
<dbReference type="InterPro" id="IPR054464">
    <property type="entry name" value="ULD_fung"/>
</dbReference>
<feature type="region of interest" description="Disordered" evidence="2">
    <location>
        <begin position="173"/>
        <end position="282"/>
    </location>
</feature>
<dbReference type="GeneID" id="4705507"/>
<name>A1CD54_ASPCL</name>
<organism evidence="4 5">
    <name type="scientific">Aspergillus clavatus (strain ATCC 1007 / CBS 513.65 / DSM 816 / NCTC 3887 / NRRL 1 / QM 1276 / 107)</name>
    <dbReference type="NCBI Taxonomy" id="344612"/>
    <lineage>
        <taxon>Eukaryota</taxon>
        <taxon>Fungi</taxon>
        <taxon>Dikarya</taxon>
        <taxon>Ascomycota</taxon>
        <taxon>Pezizomycotina</taxon>
        <taxon>Eurotiomycetes</taxon>
        <taxon>Eurotiomycetidae</taxon>
        <taxon>Eurotiales</taxon>
        <taxon>Aspergillaceae</taxon>
        <taxon>Aspergillus</taxon>
        <taxon>Aspergillus subgen. Fumigati</taxon>
    </lineage>
</organism>
<dbReference type="Proteomes" id="UP000006701">
    <property type="component" value="Unassembled WGS sequence"/>
</dbReference>
<dbReference type="AlphaFoldDB" id="A1CD54"/>
<dbReference type="HOGENOM" id="CLU_012644_0_0_1"/>
<dbReference type="RefSeq" id="XP_001273207.1">
    <property type="nucleotide sequence ID" value="XM_001273206.1"/>
</dbReference>
<dbReference type="OMA" id="SHEYQDY"/>
<accession>A1CD54</accession>
<feature type="domain" description="Ubiquitin-like" evidence="3">
    <location>
        <begin position="488"/>
        <end position="570"/>
    </location>
</feature>
<evidence type="ECO:0000256" key="1">
    <source>
        <dbReference type="SAM" id="Coils"/>
    </source>
</evidence>
<keyword evidence="1" id="KW-0175">Coiled coil</keyword>
<dbReference type="PANTHER" id="PTHR47372">
    <property type="entry name" value="DAUER UP-REGULATED-RELATED"/>
    <property type="match status" value="1"/>
</dbReference>
<dbReference type="eggNOG" id="ENOG502RZ22">
    <property type="taxonomic scope" value="Eukaryota"/>
</dbReference>
<reference evidence="4 5" key="1">
    <citation type="journal article" date="2008" name="PLoS Genet.">
        <title>Genomic islands in the pathogenic filamentous fungus Aspergillus fumigatus.</title>
        <authorList>
            <person name="Fedorova N.D."/>
            <person name="Khaldi N."/>
            <person name="Joardar V.S."/>
            <person name="Maiti R."/>
            <person name="Amedeo P."/>
            <person name="Anderson M.J."/>
            <person name="Crabtree J."/>
            <person name="Silva J.C."/>
            <person name="Badger J.H."/>
            <person name="Albarraq A."/>
            <person name="Angiuoli S."/>
            <person name="Bussey H."/>
            <person name="Bowyer P."/>
            <person name="Cotty P.J."/>
            <person name="Dyer P.S."/>
            <person name="Egan A."/>
            <person name="Galens K."/>
            <person name="Fraser-Liggett C.M."/>
            <person name="Haas B.J."/>
            <person name="Inman J.M."/>
            <person name="Kent R."/>
            <person name="Lemieux S."/>
            <person name="Malavazi I."/>
            <person name="Orvis J."/>
            <person name="Roemer T."/>
            <person name="Ronning C.M."/>
            <person name="Sundaram J.P."/>
            <person name="Sutton G."/>
            <person name="Turner G."/>
            <person name="Venter J.C."/>
            <person name="White O.R."/>
            <person name="Whitty B.R."/>
            <person name="Youngman P."/>
            <person name="Wolfe K.H."/>
            <person name="Goldman G.H."/>
            <person name="Wortman J.R."/>
            <person name="Jiang B."/>
            <person name="Denning D.W."/>
            <person name="Nierman W.C."/>
        </authorList>
    </citation>
    <scope>NUCLEOTIDE SEQUENCE [LARGE SCALE GENOMIC DNA]</scope>
    <source>
        <strain evidence="5">ATCC 1007 / CBS 513.65 / DSM 816 / NCTC 3887 / NRRL 1</strain>
    </source>
</reference>
<evidence type="ECO:0000256" key="2">
    <source>
        <dbReference type="SAM" id="MobiDB-lite"/>
    </source>
</evidence>